<keyword evidence="9" id="KW-1185">Reference proteome</keyword>
<organism evidence="8 9">
    <name type="scientific">Novosphingobium cyanobacteriorum</name>
    <dbReference type="NCBI Taxonomy" id="3024215"/>
    <lineage>
        <taxon>Bacteria</taxon>
        <taxon>Pseudomonadati</taxon>
        <taxon>Pseudomonadota</taxon>
        <taxon>Alphaproteobacteria</taxon>
        <taxon>Sphingomonadales</taxon>
        <taxon>Sphingomonadaceae</taxon>
        <taxon>Novosphingobium</taxon>
    </lineage>
</organism>
<evidence type="ECO:0000256" key="2">
    <source>
        <dbReference type="ARBA" id="ARBA00023136"/>
    </source>
</evidence>
<evidence type="ECO:0000256" key="5">
    <source>
        <dbReference type="SAM" id="SignalP"/>
    </source>
</evidence>
<dbReference type="SUPFAM" id="SSF56935">
    <property type="entry name" value="Porins"/>
    <property type="match status" value="1"/>
</dbReference>
<evidence type="ECO:0000259" key="7">
    <source>
        <dbReference type="Pfam" id="PF07715"/>
    </source>
</evidence>
<feature type="domain" description="TonB-dependent receptor-like beta-barrel" evidence="6">
    <location>
        <begin position="475"/>
        <end position="938"/>
    </location>
</feature>
<gene>
    <name evidence="8" type="ORF">POM99_00705</name>
</gene>
<evidence type="ECO:0000259" key="6">
    <source>
        <dbReference type="Pfam" id="PF00593"/>
    </source>
</evidence>
<keyword evidence="4" id="KW-0798">TonB box</keyword>
<dbReference type="InterPro" id="IPR000531">
    <property type="entry name" value="Beta-barrel_TonB"/>
</dbReference>
<dbReference type="InterPro" id="IPR010104">
    <property type="entry name" value="TonB_rcpt_bac"/>
</dbReference>
<sequence length="972" mass="102997">MPVVSSRPLAVAARALALASSSLALTHQASAQTFSADGLRADQAGPGEAIVVTGLRSSLLDALQRRHEATVAVDTLTLEDLARTSGANVAEALDRLPGVRLVRDMTGEGVQVSVRGLGPEFARVLLNGAQLQVASDGGTNGGSRGRGVDFDLLPAEFFARVDVARAAEAAMPEGGVNGTVDLRTLRPSDRPGFQVTASGQAQYARSNRTVSPRGALIANWSGKRFGLLVGLAAQRTRQRVDGFESIGWTDANVPDCGPGCALPGDTGNGFSYASVVPASTGHGLRPGDPVDLAATSGLSLPQISAGLLPRLARQLALSGTRRRTAAMAALEWQPVDRLRIAFDGLLASGSRSYEHLGMQWYVRNSGPGKTAQSTGGMVPIGLTIDRNNVITSGLFANSAFLAEETLYDQHARFHMVGGEVTWQAAPDFRIEANARTSRSTFRREQPTFLFQTPMQSGIDVLFDNTGKAVQPLITANRDLGDPGLGWQWSRLNIQNITRQTRTDSARVDVIAGDRKLSLAAGAAYDLGRRQIRSYDNSAAYQLAVCGAGCTGIEGSVPNSAIAGYLSRAPIVDFGHLSSGGVGYTQFIAPDFAALKRDTGYQAFSDAAPLATTQVGGNPPGDIGERVLAAYVQASGSVRLLGRDVRANIGLRRVDTRQDVVGVALLNGEVVTIGSRRSYANWLPSGNVVARMNDRVNLRLAFARTLSRPDPALLLPSTVFTDSSAQIAAAGNPQLRPYTSTNFDAGIEWYTGGVGLFSLSALSRSIDGFTVVQSTRVRFASLGIPFGALSSTQQNVLNDRSFQTGIPVADLPISLTRPINLQSLSLRGIDMLWTQPLDHLAKGAGITVSASHFAQSSQSGLVAPGVPRWSGAVELFYERGAVSASARYDRVGRTVAVNGPLNGLDLAQYADPRGQLDLSLIYRIPGWQDRFRLTLTMLNATNAPIRTTLGYSNAAFSVYYPGPQVTAGFGAKF</sequence>
<evidence type="ECO:0000313" key="8">
    <source>
        <dbReference type="EMBL" id="MDF8331707.1"/>
    </source>
</evidence>
<dbReference type="NCBIfam" id="TIGR01782">
    <property type="entry name" value="TonB-Xanth-Caul"/>
    <property type="match status" value="1"/>
</dbReference>
<evidence type="ECO:0000256" key="3">
    <source>
        <dbReference type="ARBA" id="ARBA00023237"/>
    </source>
</evidence>
<evidence type="ECO:0000256" key="4">
    <source>
        <dbReference type="RuleBase" id="RU003357"/>
    </source>
</evidence>
<dbReference type="InterPro" id="IPR036942">
    <property type="entry name" value="Beta-barrel_TonB_sf"/>
</dbReference>
<accession>A0ABT6CD10</accession>
<dbReference type="PANTHER" id="PTHR40980">
    <property type="entry name" value="PLUG DOMAIN-CONTAINING PROTEIN"/>
    <property type="match status" value="1"/>
</dbReference>
<comment type="subcellular location">
    <subcellularLocation>
        <location evidence="1 4">Cell outer membrane</location>
    </subcellularLocation>
</comment>
<reference evidence="8 9" key="1">
    <citation type="submission" date="2023-03" db="EMBL/GenBank/DDBJ databases">
        <title>Novosphingobium cyanobacteriorum sp. nov., isolated from a eutrophic reservoir during the Microcystis bloom period.</title>
        <authorList>
            <person name="Kang M."/>
            <person name="Le V."/>
            <person name="Ko S.-R."/>
            <person name="Lee S.-A."/>
            <person name="Ahn C.-Y."/>
        </authorList>
    </citation>
    <scope>NUCLEOTIDE SEQUENCE [LARGE SCALE GENOMIC DNA]</scope>
    <source>
        <strain evidence="8 9">HBC54</strain>
    </source>
</reference>
<dbReference type="EMBL" id="JAROCY010000001">
    <property type="protein sequence ID" value="MDF8331707.1"/>
    <property type="molecule type" value="Genomic_DNA"/>
</dbReference>
<proteinExistence type="inferred from homology"/>
<evidence type="ECO:0000256" key="1">
    <source>
        <dbReference type="ARBA" id="ARBA00004442"/>
    </source>
</evidence>
<comment type="caution">
    <text evidence="8">The sequence shown here is derived from an EMBL/GenBank/DDBJ whole genome shotgun (WGS) entry which is preliminary data.</text>
</comment>
<keyword evidence="3" id="KW-0998">Cell outer membrane</keyword>
<keyword evidence="5" id="KW-0732">Signal</keyword>
<dbReference type="Gene3D" id="2.170.130.10">
    <property type="entry name" value="TonB-dependent receptor, plug domain"/>
    <property type="match status" value="1"/>
</dbReference>
<protein>
    <submittedName>
        <fullName evidence="8">TonB-dependent receptor</fullName>
    </submittedName>
</protein>
<dbReference type="Pfam" id="PF07715">
    <property type="entry name" value="Plug"/>
    <property type="match status" value="1"/>
</dbReference>
<keyword evidence="2 4" id="KW-0472">Membrane</keyword>
<dbReference type="Gene3D" id="2.40.170.20">
    <property type="entry name" value="TonB-dependent receptor, beta-barrel domain"/>
    <property type="match status" value="1"/>
</dbReference>
<dbReference type="InterPro" id="IPR012910">
    <property type="entry name" value="Plug_dom"/>
</dbReference>
<comment type="similarity">
    <text evidence="4">Belongs to the TonB-dependent receptor family.</text>
</comment>
<evidence type="ECO:0000313" key="9">
    <source>
        <dbReference type="Proteomes" id="UP001222770"/>
    </source>
</evidence>
<dbReference type="Pfam" id="PF00593">
    <property type="entry name" value="TonB_dep_Rec_b-barrel"/>
    <property type="match status" value="1"/>
</dbReference>
<dbReference type="Proteomes" id="UP001222770">
    <property type="component" value="Unassembled WGS sequence"/>
</dbReference>
<name>A0ABT6CD10_9SPHN</name>
<feature type="chain" id="PRO_5047216694" evidence="5">
    <location>
        <begin position="32"/>
        <end position="972"/>
    </location>
</feature>
<feature type="signal peptide" evidence="5">
    <location>
        <begin position="1"/>
        <end position="31"/>
    </location>
</feature>
<dbReference type="InterPro" id="IPR037066">
    <property type="entry name" value="Plug_dom_sf"/>
</dbReference>
<dbReference type="PANTHER" id="PTHR40980:SF3">
    <property type="entry name" value="TONB-DEPENDENT RECEPTOR-LIKE BETA-BARREL DOMAIN-CONTAINING PROTEIN"/>
    <property type="match status" value="1"/>
</dbReference>
<keyword evidence="8" id="KW-0675">Receptor</keyword>
<feature type="domain" description="TonB-dependent receptor plug" evidence="7">
    <location>
        <begin position="68"/>
        <end position="178"/>
    </location>
</feature>
<dbReference type="RefSeq" id="WP_277274813.1">
    <property type="nucleotide sequence ID" value="NZ_JAROCY010000001.1"/>
</dbReference>